<name>Q1JYU2_DESA6</name>
<evidence type="ECO:0000313" key="3">
    <source>
        <dbReference type="Proteomes" id="UP000005695"/>
    </source>
</evidence>
<gene>
    <name evidence="2" type="ORF">Dace_0987</name>
</gene>
<comment type="similarity">
    <text evidence="1">Belongs to the outer membrane factor (OMF) (TC 1.B.17) family.</text>
</comment>
<proteinExistence type="inferred from homology"/>
<evidence type="ECO:0000313" key="2">
    <source>
        <dbReference type="EMBL" id="EAT15323.1"/>
    </source>
</evidence>
<dbReference type="AlphaFoldDB" id="Q1JYU2"/>
<dbReference type="Proteomes" id="UP000005695">
    <property type="component" value="Unassembled WGS sequence"/>
</dbReference>
<reference evidence="2" key="1">
    <citation type="submission" date="2006-05" db="EMBL/GenBank/DDBJ databases">
        <title>Annotation of the draft genome assembly of Desulfuromonas acetoxidans DSM 684.</title>
        <authorList>
            <consortium name="US DOE Joint Genome Institute (JGI-ORNL)"/>
            <person name="Larimer F."/>
            <person name="Land M."/>
            <person name="Hauser L."/>
        </authorList>
    </citation>
    <scope>NUCLEOTIDE SEQUENCE [LARGE SCALE GENOMIC DNA]</scope>
    <source>
        <strain evidence="2">DSM 684</strain>
    </source>
</reference>
<evidence type="ECO:0000256" key="1">
    <source>
        <dbReference type="ARBA" id="ARBA00007613"/>
    </source>
</evidence>
<protein>
    <submittedName>
        <fullName evidence="2">Outer membrane efflux protein</fullName>
    </submittedName>
</protein>
<sequence>MPCTAKSLSRQLKNSLWNRWTGRFQHPVKSLWLVSGVLATLLCLPTLGMTFPSEQKHPQAHNKSVQRSITLEQATLLALKNNAGLKASYHEGLAIEAEGRQRSVLPNPEIALEFEEFAGSGEHSGSEAMQTSLTISQRIELGHKRARHQQVAVRKNDVTAAQQALQATEVIRQTRQFYRHALVAREQLRQANKNVVQCQTLITSIEESIRAGKKAPIEAQRIMPLQAQAQLRLLAAQTTLKASRQQLCSMWQGREEELGVLDGSLSDIQHLPGLAELHNQIDQTTTVRLARKNHHLKQARFELEQANRIQDVTLSVGVKHDSSTEDTALIAGLSVPFPLFDRNSGNIDAARNRTDQAEQALLQARQTVWQKLIESHRLASIAQQEIVTFEQQLLPTAQAVFESVTFGYNQGKYTVLDVLDAQNRLMKSQDRYLNVLADYHSSLTNLEALFDFQLTKTTAAFADPDEE</sequence>
<keyword evidence="3" id="KW-1185">Reference proteome</keyword>
<accession>Q1JYU2</accession>
<dbReference type="SUPFAM" id="SSF56954">
    <property type="entry name" value="Outer membrane efflux proteins (OEP)"/>
    <property type="match status" value="1"/>
</dbReference>
<reference evidence="2" key="2">
    <citation type="submission" date="2006-05" db="EMBL/GenBank/DDBJ databases">
        <title>Sequencing of the draft genome and assembly of Desulfuromonas acetoxidans DSM 684.</title>
        <authorList>
            <consortium name="US DOE Joint Genome Institute (JGI-PGF)"/>
            <person name="Copeland A."/>
            <person name="Lucas S."/>
            <person name="Lapidus A."/>
            <person name="Barry K."/>
            <person name="Detter J.C."/>
            <person name="Glavina del Rio T."/>
            <person name="Hammon N."/>
            <person name="Israni S."/>
            <person name="Dalin E."/>
            <person name="Tice H."/>
            <person name="Bruce D."/>
            <person name="Pitluck S."/>
            <person name="Richardson P."/>
        </authorList>
    </citation>
    <scope>NUCLEOTIDE SEQUENCE [LARGE SCALE GENOMIC DNA]</scope>
    <source>
        <strain evidence="2">DSM 684</strain>
    </source>
</reference>
<comment type="caution">
    <text evidence="2">The sequence shown here is derived from an EMBL/GenBank/DDBJ whole genome shotgun (WGS) entry which is preliminary data.</text>
</comment>
<dbReference type="InterPro" id="IPR010131">
    <property type="entry name" value="MdtP/NodT-like"/>
</dbReference>
<dbReference type="GO" id="GO:0015562">
    <property type="term" value="F:efflux transmembrane transporter activity"/>
    <property type="evidence" value="ECO:0007669"/>
    <property type="project" value="InterPro"/>
</dbReference>
<dbReference type="Gene3D" id="1.20.1600.10">
    <property type="entry name" value="Outer membrane efflux proteins (OEP)"/>
    <property type="match status" value="1"/>
</dbReference>
<dbReference type="Pfam" id="PF02321">
    <property type="entry name" value="OEP"/>
    <property type="match status" value="2"/>
</dbReference>
<dbReference type="InterPro" id="IPR003423">
    <property type="entry name" value="OMP_efflux"/>
</dbReference>
<dbReference type="EMBL" id="AAEW02000011">
    <property type="protein sequence ID" value="EAT15323.1"/>
    <property type="molecule type" value="Genomic_DNA"/>
</dbReference>
<organism evidence="2 3">
    <name type="scientific">Desulfuromonas acetoxidans (strain DSM 684 / 11070)</name>
    <dbReference type="NCBI Taxonomy" id="281689"/>
    <lineage>
        <taxon>Bacteria</taxon>
        <taxon>Pseudomonadati</taxon>
        <taxon>Thermodesulfobacteriota</taxon>
        <taxon>Desulfuromonadia</taxon>
        <taxon>Desulfuromonadales</taxon>
        <taxon>Desulfuromonadaceae</taxon>
        <taxon>Desulfuromonas</taxon>
    </lineage>
</organism>
<dbReference type="PANTHER" id="PTHR30203">
    <property type="entry name" value="OUTER MEMBRANE CATION EFFLUX PROTEIN"/>
    <property type="match status" value="1"/>
</dbReference>
<dbReference type="PANTHER" id="PTHR30203:SF24">
    <property type="entry name" value="BLR4935 PROTEIN"/>
    <property type="match status" value="1"/>
</dbReference>